<dbReference type="InterPro" id="IPR053159">
    <property type="entry name" value="Hybrid_Histidine_Kinase"/>
</dbReference>
<dbReference type="PANTHER" id="PTHR43642:SF1">
    <property type="entry name" value="HYBRID SIGNAL TRANSDUCTION HISTIDINE KINASE G"/>
    <property type="match status" value="1"/>
</dbReference>
<dbReference type="Gene3D" id="3.40.50.300">
    <property type="entry name" value="P-loop containing nucleotide triphosphate hydrolases"/>
    <property type="match status" value="1"/>
</dbReference>
<proteinExistence type="predicted"/>
<reference evidence="3" key="1">
    <citation type="submission" date="2023-08" db="EMBL/GenBank/DDBJ databases">
        <authorList>
            <person name="Audoor S."/>
            <person name="Bilcke G."/>
        </authorList>
    </citation>
    <scope>NUCLEOTIDE SEQUENCE</scope>
</reference>
<feature type="region of interest" description="Disordered" evidence="1">
    <location>
        <begin position="92"/>
        <end position="119"/>
    </location>
</feature>
<feature type="compositionally biased region" description="Basic and acidic residues" evidence="1">
    <location>
        <begin position="92"/>
        <end position="107"/>
    </location>
</feature>
<dbReference type="CDD" id="cd02019">
    <property type="entry name" value="NK"/>
    <property type="match status" value="1"/>
</dbReference>
<feature type="domain" description="Orc1-like AAA ATPase" evidence="2">
    <location>
        <begin position="117"/>
        <end position="307"/>
    </location>
</feature>
<feature type="region of interest" description="Disordered" evidence="1">
    <location>
        <begin position="1"/>
        <end position="52"/>
    </location>
</feature>
<dbReference type="EMBL" id="CAKOGP040002225">
    <property type="protein sequence ID" value="CAJ1965786.1"/>
    <property type="molecule type" value="Genomic_DNA"/>
</dbReference>
<keyword evidence="4" id="KW-1185">Reference proteome</keyword>
<organism evidence="3 4">
    <name type="scientific">Cylindrotheca closterium</name>
    <dbReference type="NCBI Taxonomy" id="2856"/>
    <lineage>
        <taxon>Eukaryota</taxon>
        <taxon>Sar</taxon>
        <taxon>Stramenopiles</taxon>
        <taxon>Ochrophyta</taxon>
        <taxon>Bacillariophyta</taxon>
        <taxon>Bacillariophyceae</taxon>
        <taxon>Bacillariophycidae</taxon>
        <taxon>Bacillariales</taxon>
        <taxon>Bacillariaceae</taxon>
        <taxon>Cylindrotheca</taxon>
    </lineage>
</organism>
<protein>
    <recommendedName>
        <fullName evidence="2">Orc1-like AAA ATPase domain-containing protein</fullName>
    </recommendedName>
</protein>
<evidence type="ECO:0000313" key="3">
    <source>
        <dbReference type="EMBL" id="CAJ1965786.1"/>
    </source>
</evidence>
<feature type="compositionally biased region" description="Polar residues" evidence="1">
    <location>
        <begin position="21"/>
        <end position="32"/>
    </location>
</feature>
<comment type="caution">
    <text evidence="3">The sequence shown here is derived from an EMBL/GenBank/DDBJ whole genome shotgun (WGS) entry which is preliminary data.</text>
</comment>
<dbReference type="PANTHER" id="PTHR43642">
    <property type="entry name" value="HYBRID SIGNAL TRANSDUCTION HISTIDINE KINASE G"/>
    <property type="match status" value="1"/>
</dbReference>
<name>A0AAD2JMW0_9STRA</name>
<dbReference type="SUPFAM" id="SSF52540">
    <property type="entry name" value="P-loop containing nucleoside triphosphate hydrolases"/>
    <property type="match status" value="1"/>
</dbReference>
<dbReference type="AlphaFoldDB" id="A0AAD2JMW0"/>
<evidence type="ECO:0000259" key="2">
    <source>
        <dbReference type="Pfam" id="PF13191"/>
    </source>
</evidence>
<gene>
    <name evidence="3" type="ORF">CYCCA115_LOCUS21378</name>
</gene>
<accession>A0AAD2JMW0</accession>
<dbReference type="InterPro" id="IPR041664">
    <property type="entry name" value="AAA_16"/>
</dbReference>
<sequence length="1104" mass="123442">MDQHVGNGRTSASLKHGDEFTASTSGGATKNSVKGELSGEFEPSKPIGPAGRKESYHLQELTINKLKFDSLGLIGRKRERDCLKRCYRRMMGHEEGSSSKSSDENDSKVQGNNDKTKGRRELIFIQGPSGVGKTTIANTLKRDIAKEESGLFVNGKFDLSHSEEPYSGIAQALGQICVAIKKQEVMRKRKNPLGEDEPSTGAITEKADFATELISALGSEVHLLVKLVPQLEMIVPDLSEESPEPFFDADAGRNRWAFAFRVLMRAMTSCFAPIVILLDDLQWADASSLELIESLISDEENSNALMIVGCFRPEEVGEDNYLAETERRLEKKVAAVQYSFTVTSLELDNLNVDETHEMIMELLNDDDEDHSRGLAVICHERTMGNPYFLIALLGMLEEEGLLEFQFALLQWIWNEDDISYKTMSTTSIVDLLQRQMKKLPQNVQLMLQYAACLGSSIRVSTLEVLWDTHAVAVLGERSEDLSRLFGELEDAAHFIEYFGVKSFRFVHDEVREAALSLAAEDTVSFQFAVGSSLFHDFGVDGLDELLFEVANLMNKGSLETSVELANLNLKAAEQANKMAAFSSALMYVSKGIDLLPVDRWTNNYDMTLRLCTLGAELAFALRQKTTVEKFCKEVLSQAFCTEMEKFPINLTKCLTLYTMDENTNESIDLCLDVLAELGSPRWNMAVISMGSSVPLLKAIETAKTLEKEEYQALPKMEDPQLLSIVHLLVRLTYIARVSEKPVIVDLCTTQIVRMTLKYGVSAESGVGFANLGLLAASVFGDYEVACFFAEVSGLLQSIVPSKYSESDVLATSCQLALPHTKSFSDCLSPALRGYQLGMQAGNLNGAMWCLMTHSLMYPYQMGKPLLGILENCSKTLHQIQDLRQKDQHLITRMFWQMVLNLTGKSKGKTNLRGAAFNEEKKQTVTALERAYLDAFRLQLMIFFGEYKEAGTLVIDTGGFSTIAPKYFFGMVDTFFRGFAMYLLAHRTRKRKHLQLANEIQTTIEKWAQNGNPNVQHYHLFLCAEQAAYDKKSTEAASLFRKAIVLATRTGHLHHAALFNERCAAYLEAEILESCQSLEDIDFRKSETVRLYTAWGAMQKVKLMS</sequence>
<dbReference type="Proteomes" id="UP001295423">
    <property type="component" value="Unassembled WGS sequence"/>
</dbReference>
<evidence type="ECO:0000256" key="1">
    <source>
        <dbReference type="SAM" id="MobiDB-lite"/>
    </source>
</evidence>
<evidence type="ECO:0000313" key="4">
    <source>
        <dbReference type="Proteomes" id="UP001295423"/>
    </source>
</evidence>
<dbReference type="Pfam" id="PF13191">
    <property type="entry name" value="AAA_16"/>
    <property type="match status" value="1"/>
</dbReference>
<dbReference type="InterPro" id="IPR027417">
    <property type="entry name" value="P-loop_NTPase"/>
</dbReference>